<dbReference type="AlphaFoldDB" id="A0A0L9T4L7"/>
<organism evidence="2 3">
    <name type="scientific">Phaseolus angularis</name>
    <name type="common">Azuki bean</name>
    <name type="synonym">Vigna angularis</name>
    <dbReference type="NCBI Taxonomy" id="3914"/>
    <lineage>
        <taxon>Eukaryota</taxon>
        <taxon>Viridiplantae</taxon>
        <taxon>Streptophyta</taxon>
        <taxon>Embryophyta</taxon>
        <taxon>Tracheophyta</taxon>
        <taxon>Spermatophyta</taxon>
        <taxon>Magnoliopsida</taxon>
        <taxon>eudicotyledons</taxon>
        <taxon>Gunneridae</taxon>
        <taxon>Pentapetalae</taxon>
        <taxon>rosids</taxon>
        <taxon>fabids</taxon>
        <taxon>Fabales</taxon>
        <taxon>Fabaceae</taxon>
        <taxon>Papilionoideae</taxon>
        <taxon>50 kb inversion clade</taxon>
        <taxon>NPAAA clade</taxon>
        <taxon>indigoferoid/millettioid clade</taxon>
        <taxon>Phaseoleae</taxon>
        <taxon>Vigna</taxon>
    </lineage>
</organism>
<gene>
    <name evidence="2" type="ORF">LR48_Vigan115s001000</name>
</gene>
<keyword evidence="1" id="KW-0812">Transmembrane</keyword>
<evidence type="ECO:0000313" key="3">
    <source>
        <dbReference type="Proteomes" id="UP000053144"/>
    </source>
</evidence>
<feature type="transmembrane region" description="Helical" evidence="1">
    <location>
        <begin position="92"/>
        <end position="109"/>
    </location>
</feature>
<accession>A0A0L9T4L7</accession>
<keyword evidence="1" id="KW-0472">Membrane</keyword>
<evidence type="ECO:0000256" key="1">
    <source>
        <dbReference type="SAM" id="Phobius"/>
    </source>
</evidence>
<feature type="transmembrane region" description="Helical" evidence="1">
    <location>
        <begin position="53"/>
        <end position="72"/>
    </location>
</feature>
<dbReference type="Proteomes" id="UP000053144">
    <property type="component" value="Unassembled WGS sequence"/>
</dbReference>
<keyword evidence="1" id="KW-1133">Transmembrane helix</keyword>
<dbReference type="EMBL" id="KQ258269">
    <property type="protein sequence ID" value="KOM25540.1"/>
    <property type="molecule type" value="Genomic_DNA"/>
</dbReference>
<evidence type="ECO:0000313" key="2">
    <source>
        <dbReference type="EMBL" id="KOM25540.1"/>
    </source>
</evidence>
<reference evidence="3" key="1">
    <citation type="journal article" date="2015" name="Proc. Natl. Acad. Sci. U.S.A.">
        <title>Genome sequencing of adzuki bean (Vigna angularis) provides insight into high starch and low fat accumulation and domestication.</title>
        <authorList>
            <person name="Yang K."/>
            <person name="Tian Z."/>
            <person name="Chen C."/>
            <person name="Luo L."/>
            <person name="Zhao B."/>
            <person name="Wang Z."/>
            <person name="Yu L."/>
            <person name="Li Y."/>
            <person name="Sun Y."/>
            <person name="Li W."/>
            <person name="Chen Y."/>
            <person name="Li Y."/>
            <person name="Zhang Y."/>
            <person name="Ai D."/>
            <person name="Zhao J."/>
            <person name="Shang C."/>
            <person name="Ma Y."/>
            <person name="Wu B."/>
            <person name="Wang M."/>
            <person name="Gao L."/>
            <person name="Sun D."/>
            <person name="Zhang P."/>
            <person name="Guo F."/>
            <person name="Wang W."/>
            <person name="Li Y."/>
            <person name="Wang J."/>
            <person name="Varshney R.K."/>
            <person name="Wang J."/>
            <person name="Ling H.Q."/>
            <person name="Wan P."/>
        </authorList>
    </citation>
    <scope>NUCLEOTIDE SEQUENCE</scope>
    <source>
        <strain evidence="3">cv. Jingnong 6</strain>
    </source>
</reference>
<proteinExistence type="predicted"/>
<protein>
    <submittedName>
        <fullName evidence="2">Uncharacterized protein</fullName>
    </submittedName>
</protein>
<name>A0A0L9T4L7_PHAAN</name>
<sequence length="175" mass="19478">MLESPKTPSSHFPSTLSHFHFPNSTVLLLHDVLLPSIRFNPLQARVRLLQPRVLCHIIVSASLPLFYSRILVTHISTSKKPHLLGFLPLKSIIITFLSFSAAFISGGSFEGARDMHIRHLLGGSSIKLQPSKDTTPNVKKRLNRSKLDHGPTSLVLSVLSEGHQAQLRRDWPSTP</sequence>
<dbReference type="Gramene" id="KOM25540">
    <property type="protein sequence ID" value="KOM25540"/>
    <property type="gene ID" value="LR48_Vigan115s001000"/>
</dbReference>